<organism evidence="2 3">
    <name type="scientific">Gracilinema caldarium (strain ATCC 51460 / DSM 7334 / H1)</name>
    <name type="common">Treponema caldarium</name>
    <dbReference type="NCBI Taxonomy" id="744872"/>
    <lineage>
        <taxon>Bacteria</taxon>
        <taxon>Pseudomonadati</taxon>
        <taxon>Spirochaetota</taxon>
        <taxon>Spirochaetia</taxon>
        <taxon>Spirochaetales</taxon>
        <taxon>Breznakiellaceae</taxon>
        <taxon>Gracilinema</taxon>
    </lineage>
</organism>
<dbReference type="SUPFAM" id="SSF101960">
    <property type="entry name" value="Stabilizer of iron transporter SufD"/>
    <property type="match status" value="1"/>
</dbReference>
<dbReference type="OrthoDB" id="9768262at2"/>
<dbReference type="Pfam" id="PF01458">
    <property type="entry name" value="SUFBD_core"/>
    <property type="match status" value="1"/>
</dbReference>
<dbReference type="AlphaFoldDB" id="F8EZX4"/>
<reference evidence="3" key="1">
    <citation type="journal article" date="2013" name="Stand. Genomic Sci.">
        <title>Genome sequence of the thermophilic fresh-water bacterium Spirochaeta caldaria type strain (H1(T)), reclassification of Spirochaeta caldaria, Spirochaeta stenostrepta, and Spirochaeta zuelzerae in the genus Treponema as Treponema caldaria comb. nov., Treponema stenostrepta comb. nov., and Treponema zuelzerae comb. nov., and emendation of the genus Treponema.</title>
        <authorList>
            <person name="Abt B."/>
            <person name="Goker M."/>
            <person name="Scheuner C."/>
            <person name="Han C."/>
            <person name="Lu M."/>
            <person name="Misra M."/>
            <person name="Lapidus A."/>
            <person name="Nolan M."/>
            <person name="Lucas S."/>
            <person name="Hammon N."/>
            <person name="Deshpande S."/>
            <person name="Cheng J.F."/>
            <person name="Tapia R."/>
            <person name="Goodwin L.A."/>
            <person name="Pitluck S."/>
            <person name="Liolios K."/>
            <person name="Pagani I."/>
            <person name="Ivanova N."/>
            <person name="Mavromatis K."/>
            <person name="Mikhailova N."/>
            <person name="Huntemann M."/>
            <person name="Pati A."/>
            <person name="Chen A."/>
            <person name="Palaniappan K."/>
            <person name="Land M."/>
            <person name="Hauser L."/>
            <person name="Jeffries C.D."/>
            <person name="Rohde M."/>
            <person name="Spring S."/>
            <person name="Gronow S."/>
            <person name="Detter J.C."/>
            <person name="Bristow J."/>
            <person name="Eisen J.A."/>
            <person name="Markowitz V."/>
            <person name="Hugenholtz P."/>
            <person name="Kyrpides N.C."/>
            <person name="Woyke T."/>
            <person name="Klenk H.P."/>
        </authorList>
    </citation>
    <scope>NUCLEOTIDE SEQUENCE</scope>
    <source>
        <strain evidence="3">ATCC 51460 / DSM 7334 / H1</strain>
    </source>
</reference>
<accession>F8EZX4</accession>
<evidence type="ECO:0000313" key="2">
    <source>
        <dbReference type="EMBL" id="AEJ18487.1"/>
    </source>
</evidence>
<dbReference type="EMBL" id="CP002868">
    <property type="protein sequence ID" value="AEJ18487.1"/>
    <property type="molecule type" value="Genomic_DNA"/>
</dbReference>
<protein>
    <submittedName>
        <fullName evidence="2">SufBD protein</fullName>
    </submittedName>
</protein>
<dbReference type="InterPro" id="IPR055346">
    <property type="entry name" value="Fe-S_cluster_assembly_SufBD"/>
</dbReference>
<name>F8EZX4_GRAC1</name>
<dbReference type="eggNOG" id="COG0719">
    <property type="taxonomic scope" value="Bacteria"/>
</dbReference>
<feature type="domain" description="SUF system FeS cluster assembly SufBD core" evidence="1">
    <location>
        <begin position="26"/>
        <end position="237"/>
    </location>
</feature>
<dbReference type="STRING" id="744872.Spica_0322"/>
<proteinExistence type="predicted"/>
<dbReference type="RefSeq" id="WP_013967799.1">
    <property type="nucleotide sequence ID" value="NC_015732.1"/>
</dbReference>
<dbReference type="PANTHER" id="PTHR43575:SF1">
    <property type="entry name" value="PROTEIN ABCI7, CHLOROPLASTIC"/>
    <property type="match status" value="1"/>
</dbReference>
<dbReference type="HOGENOM" id="CLU_1019194_0_0_12"/>
<evidence type="ECO:0000259" key="1">
    <source>
        <dbReference type="Pfam" id="PF01458"/>
    </source>
</evidence>
<dbReference type="Proteomes" id="UP000000503">
    <property type="component" value="Chromosome"/>
</dbReference>
<gene>
    <name evidence="2" type="ordered locus">Spica_0322</name>
</gene>
<evidence type="ECO:0000313" key="3">
    <source>
        <dbReference type="Proteomes" id="UP000000503"/>
    </source>
</evidence>
<keyword evidence="3" id="KW-1185">Reference proteome</keyword>
<dbReference type="InterPro" id="IPR037284">
    <property type="entry name" value="SUF_FeS_clus_asmbl_SufBD_sf"/>
</dbReference>
<dbReference type="GO" id="GO:0016226">
    <property type="term" value="P:iron-sulfur cluster assembly"/>
    <property type="evidence" value="ECO:0007669"/>
    <property type="project" value="InterPro"/>
</dbReference>
<dbReference type="InterPro" id="IPR000825">
    <property type="entry name" value="SUF_FeS_clus_asmbl_SufBD_core"/>
</dbReference>
<dbReference type="PANTHER" id="PTHR43575">
    <property type="entry name" value="PROTEIN ABCI7, CHLOROPLASTIC"/>
    <property type="match status" value="1"/>
</dbReference>
<sequence length="273" mass="30338">MINTMIYYIDELREPIHIQVSSHETRQLLVRFDYKNKNLEPQSYSRALTIEVSKGGNLQLYIMSTLPTSVQNQVRTSITLHSQSSLTLTELLLDDGESIYYTEAILAGSDATLDYAGAYGARNRTKRVHTLTTHHLGKNSRSRTTLKSALKDSAHLVFQGLIHVDKEATGTDAYLSNRNMVMNDGCRAESLPQLQIETDEVACSHGSTTGGVREEELFYLMSRGLSRIDAKRLLVLGHLASILDRFPPSLAEEAELAAASFLLNSESFLSEVA</sequence>
<dbReference type="KEGG" id="scd:Spica_0322"/>